<accession>A0A976FGB0</accession>
<dbReference type="Proteomes" id="UP000294530">
    <property type="component" value="Unassembled WGS sequence"/>
</dbReference>
<dbReference type="EMBL" id="SHOA02000018">
    <property type="protein sequence ID" value="TDH66213.1"/>
    <property type="molecule type" value="Genomic_DNA"/>
</dbReference>
<protein>
    <submittedName>
        <fullName evidence="1">Uncharacterized protein</fullName>
    </submittedName>
</protein>
<dbReference type="RefSeq" id="XP_067815712.1">
    <property type="nucleotide sequence ID" value="XM_067963517.1"/>
</dbReference>
<evidence type="ECO:0000313" key="2">
    <source>
        <dbReference type="Proteomes" id="UP000294530"/>
    </source>
</evidence>
<dbReference type="GeneID" id="94349188"/>
<gene>
    <name evidence="1" type="ORF">CCR75_005436</name>
</gene>
<name>A0A976FGB0_BRELC</name>
<proteinExistence type="predicted"/>
<comment type="caution">
    <text evidence="1">The sequence shown here is derived from an EMBL/GenBank/DDBJ whole genome shotgun (WGS) entry which is preliminary data.</text>
</comment>
<dbReference type="OrthoDB" id="73406at2759"/>
<dbReference type="KEGG" id="blac:94349188"/>
<reference evidence="1 2" key="1">
    <citation type="journal article" date="2021" name="Genome Biol.">
        <title>AFLAP: assembly-free linkage analysis pipeline using k-mers from genome sequencing data.</title>
        <authorList>
            <person name="Fletcher K."/>
            <person name="Zhang L."/>
            <person name="Gil J."/>
            <person name="Han R."/>
            <person name="Cavanaugh K."/>
            <person name="Michelmore R."/>
        </authorList>
    </citation>
    <scope>NUCLEOTIDE SEQUENCE [LARGE SCALE GENOMIC DNA]</scope>
    <source>
        <strain evidence="1 2">SF5</strain>
    </source>
</reference>
<organism evidence="1 2">
    <name type="scientific">Bremia lactucae</name>
    <name type="common">Lettuce downy mildew</name>
    <dbReference type="NCBI Taxonomy" id="4779"/>
    <lineage>
        <taxon>Eukaryota</taxon>
        <taxon>Sar</taxon>
        <taxon>Stramenopiles</taxon>
        <taxon>Oomycota</taxon>
        <taxon>Peronosporomycetes</taxon>
        <taxon>Peronosporales</taxon>
        <taxon>Peronosporaceae</taxon>
        <taxon>Bremia</taxon>
    </lineage>
</organism>
<dbReference type="AlphaFoldDB" id="A0A976FGB0"/>
<sequence length="298" mass="34992">MELSEYEAKRQRRIEANQRVLQALHVIKIPRHTSTHANKKKELHPVRRSLRQLQQTERAAELEETEIKTVMALRELPSRRKRSKVESLELVERIELFNLPISPLSTRNQGKTVHLSSSQISIELENFHSQWLGTQLLPMGKNTVMQSMCPPGYVAKFSKMSGVQPWKNAIALFVNLESDSPYDNVFRHEVVNGSIAVYFQWFGQHRWHDESPLVRRLRNTERGSESLRFHETYNNKSDINKEPVLLFLRQTQNPYIYCGRLGYLGHLHASKPLEFRWQLLDADSLHWENLLRKLTYSE</sequence>
<keyword evidence="2" id="KW-1185">Reference proteome</keyword>
<evidence type="ECO:0000313" key="1">
    <source>
        <dbReference type="EMBL" id="TDH66213.1"/>
    </source>
</evidence>